<evidence type="ECO:0008006" key="6">
    <source>
        <dbReference type="Google" id="ProtNLM"/>
    </source>
</evidence>
<feature type="domain" description="DC1" evidence="2">
    <location>
        <begin position="304"/>
        <end position="347"/>
    </location>
</feature>
<evidence type="ECO:0000313" key="5">
    <source>
        <dbReference type="Proteomes" id="UP000029121"/>
    </source>
</evidence>
<dbReference type="InterPro" id="IPR004146">
    <property type="entry name" value="DC1"/>
</dbReference>
<dbReference type="Pfam" id="PF03107">
    <property type="entry name" value="C1_2"/>
    <property type="match status" value="5"/>
</dbReference>
<dbReference type="SUPFAM" id="SSF57889">
    <property type="entry name" value="Cysteine-rich domain"/>
    <property type="match status" value="3"/>
</dbReference>
<dbReference type="InterPro" id="IPR054483">
    <property type="entry name" value="DC1-like_CT"/>
</dbReference>
<name>R0GHB4_9BRAS</name>
<accession>R0GHB4</accession>
<protein>
    <recommendedName>
        <fullName evidence="6">Phorbol-ester/DAG-type domain-containing protein</fullName>
    </recommendedName>
</protein>
<organism evidence="4 5">
    <name type="scientific">Capsella rubella</name>
    <dbReference type="NCBI Taxonomy" id="81985"/>
    <lineage>
        <taxon>Eukaryota</taxon>
        <taxon>Viridiplantae</taxon>
        <taxon>Streptophyta</taxon>
        <taxon>Embryophyta</taxon>
        <taxon>Tracheophyta</taxon>
        <taxon>Spermatophyta</taxon>
        <taxon>Magnoliopsida</taxon>
        <taxon>eudicotyledons</taxon>
        <taxon>Gunneridae</taxon>
        <taxon>Pentapetalae</taxon>
        <taxon>rosids</taxon>
        <taxon>malvids</taxon>
        <taxon>Brassicales</taxon>
        <taxon>Brassicaceae</taxon>
        <taxon>Camelineae</taxon>
        <taxon>Capsella</taxon>
    </lineage>
</organism>
<dbReference type="InterPro" id="IPR053192">
    <property type="entry name" value="Vacuole_Formation_Reg"/>
</dbReference>
<dbReference type="Pfam" id="PF22926">
    <property type="entry name" value="C1-like_CT"/>
    <property type="match status" value="1"/>
</dbReference>
<feature type="domain" description="DC1" evidence="2">
    <location>
        <begin position="247"/>
        <end position="295"/>
    </location>
</feature>
<feature type="non-terminal residue" evidence="4">
    <location>
        <position position="1"/>
    </location>
</feature>
<sequence length="489" mass="56718">SLPQTQNLIKHPYHPEHSLQCCFLFVISSNIYYCLSCGQEAKDLVYYCNICKVIMHTDCAMKPIPFIVDQPKSHDHPLTLFPRQASLTCNVCGLLRKHCPTYICIECTFVAHNDCIYAPHVIMISRHQHRIAYTPSLRLKNRSCGVCRQRIDCDYGAYTCDKCSNYAVHSRCALGKDVWDGTDLKVILHFLHEHHLQLDLSIIYDENKLCRGCVLPIFEGRYYSCRECEFFLHETCAKADRIVTHALHPHPLTLKIDCGYPTGFFFCNACYRFSGGFVYQCPIKECNFDLDIRCASISEPYDYKRHEHPLFLALDPKEKPLCHICKKSCYKQLNCIECDFIVCMECATLPYEARYKNDKHFLKVLCGEEVCDKDWCEVCECNLKDTKTNVFYWCNDCCTTLHIECLLGKDPYIKPGQFLKVYEKEVQIYKTYVSRPLCDNCKEPCQGKLLKRDNLTECSVNCVAKIFEGVHIGRRRTRGKPRSTVEKIK</sequence>
<dbReference type="InterPro" id="IPR046349">
    <property type="entry name" value="C1-like_sf"/>
</dbReference>
<keyword evidence="1" id="KW-0677">Repeat</keyword>
<proteinExistence type="predicted"/>
<reference evidence="5" key="1">
    <citation type="journal article" date="2013" name="Nat. Genet.">
        <title>The Capsella rubella genome and the genomic consequences of rapid mating system evolution.</title>
        <authorList>
            <person name="Slotte T."/>
            <person name="Hazzouri K.M."/>
            <person name="Agren J.A."/>
            <person name="Koenig D."/>
            <person name="Maumus F."/>
            <person name="Guo Y.L."/>
            <person name="Steige K."/>
            <person name="Platts A.E."/>
            <person name="Escobar J.S."/>
            <person name="Newman L.K."/>
            <person name="Wang W."/>
            <person name="Mandakova T."/>
            <person name="Vello E."/>
            <person name="Smith L.M."/>
            <person name="Henz S.R."/>
            <person name="Steffen J."/>
            <person name="Takuno S."/>
            <person name="Brandvain Y."/>
            <person name="Coop G."/>
            <person name="Andolfatto P."/>
            <person name="Hu T.T."/>
            <person name="Blanchette M."/>
            <person name="Clark R.M."/>
            <person name="Quesneville H."/>
            <person name="Nordborg M."/>
            <person name="Gaut B.S."/>
            <person name="Lysak M.A."/>
            <person name="Jenkins J."/>
            <person name="Grimwood J."/>
            <person name="Chapman J."/>
            <person name="Prochnik S."/>
            <person name="Shu S."/>
            <person name="Rokhsar D."/>
            <person name="Schmutz J."/>
            <person name="Weigel D."/>
            <person name="Wright S.I."/>
        </authorList>
    </citation>
    <scope>NUCLEOTIDE SEQUENCE [LARGE SCALE GENOMIC DNA]</scope>
    <source>
        <strain evidence="5">cv. Monte Gargano</strain>
    </source>
</reference>
<evidence type="ECO:0000259" key="3">
    <source>
        <dbReference type="Pfam" id="PF22926"/>
    </source>
</evidence>
<evidence type="ECO:0000313" key="4">
    <source>
        <dbReference type="EMBL" id="EOA35086.1"/>
    </source>
</evidence>
<feature type="domain" description="DC1-like C-terminal" evidence="3">
    <location>
        <begin position="431"/>
        <end position="463"/>
    </location>
</feature>
<dbReference type="eggNOG" id="ENOG502SFKZ">
    <property type="taxonomic scope" value="Eukaryota"/>
</dbReference>
<keyword evidence="5" id="KW-1185">Reference proteome</keyword>
<feature type="domain" description="DC1" evidence="2">
    <location>
        <begin position="126"/>
        <end position="173"/>
    </location>
</feature>
<dbReference type="PANTHER" id="PTHR32410">
    <property type="entry name" value="CYSTEINE/HISTIDINE-RICH C1 DOMAIN FAMILY PROTEIN"/>
    <property type="match status" value="1"/>
</dbReference>
<evidence type="ECO:0000259" key="2">
    <source>
        <dbReference type="Pfam" id="PF03107"/>
    </source>
</evidence>
<dbReference type="Proteomes" id="UP000029121">
    <property type="component" value="Unassembled WGS sequence"/>
</dbReference>
<feature type="domain" description="DC1" evidence="2">
    <location>
        <begin position="190"/>
        <end position="237"/>
    </location>
</feature>
<dbReference type="PANTHER" id="PTHR32410:SF181">
    <property type="entry name" value="CYSTEINE_HISTIDINE-RICH C1 DOMAIN FAMILY PROTEIN"/>
    <property type="match status" value="1"/>
</dbReference>
<feature type="domain" description="DC1" evidence="2">
    <location>
        <begin position="72"/>
        <end position="116"/>
    </location>
</feature>
<dbReference type="EMBL" id="KB870806">
    <property type="protein sequence ID" value="EOA35086.1"/>
    <property type="molecule type" value="Genomic_DNA"/>
</dbReference>
<evidence type="ECO:0000256" key="1">
    <source>
        <dbReference type="ARBA" id="ARBA00022737"/>
    </source>
</evidence>
<gene>
    <name evidence="4" type="ORF">CARUB_v10020196mg</name>
</gene>
<dbReference type="AlphaFoldDB" id="R0GHB4"/>